<feature type="non-terminal residue" evidence="14">
    <location>
        <position position="1"/>
    </location>
</feature>
<dbReference type="InterPro" id="IPR011545">
    <property type="entry name" value="DEAD/DEAH_box_helicase_dom"/>
</dbReference>
<dbReference type="GO" id="GO:0006269">
    <property type="term" value="P:DNA replication, synthesis of primer"/>
    <property type="evidence" value="ECO:0007669"/>
    <property type="project" value="UniProtKB-KW"/>
</dbReference>
<accession>A0A382P9F8</accession>
<evidence type="ECO:0000256" key="9">
    <source>
        <dbReference type="ARBA" id="ARBA00023125"/>
    </source>
</evidence>
<evidence type="ECO:0000256" key="10">
    <source>
        <dbReference type="ARBA" id="ARBA00023235"/>
    </source>
</evidence>
<feature type="non-terminal residue" evidence="14">
    <location>
        <position position="357"/>
    </location>
</feature>
<dbReference type="PANTHER" id="PTHR30580:SF0">
    <property type="entry name" value="PRIMOSOMAL PROTEIN N"/>
    <property type="match status" value="1"/>
</dbReference>
<name>A0A382P9F8_9ZZZZ</name>
<dbReference type="InterPro" id="IPR005259">
    <property type="entry name" value="PriA"/>
</dbReference>
<evidence type="ECO:0000313" key="14">
    <source>
        <dbReference type="EMBL" id="SVC69906.1"/>
    </source>
</evidence>
<dbReference type="InterPro" id="IPR027417">
    <property type="entry name" value="P-loop_NTPase"/>
</dbReference>
<evidence type="ECO:0000256" key="5">
    <source>
        <dbReference type="ARBA" id="ARBA00022801"/>
    </source>
</evidence>
<comment type="catalytic activity">
    <reaction evidence="12">
        <text>ATP + H2O = ADP + phosphate + H(+)</text>
        <dbReference type="Rhea" id="RHEA:13065"/>
        <dbReference type="ChEBI" id="CHEBI:15377"/>
        <dbReference type="ChEBI" id="CHEBI:15378"/>
        <dbReference type="ChEBI" id="CHEBI:30616"/>
        <dbReference type="ChEBI" id="CHEBI:43474"/>
        <dbReference type="ChEBI" id="CHEBI:456216"/>
        <dbReference type="EC" id="5.6.2.4"/>
    </reaction>
</comment>
<evidence type="ECO:0000256" key="1">
    <source>
        <dbReference type="ARBA" id="ARBA00022515"/>
    </source>
</evidence>
<dbReference type="GO" id="GO:0016787">
    <property type="term" value="F:hydrolase activity"/>
    <property type="evidence" value="ECO:0007669"/>
    <property type="project" value="UniProtKB-KW"/>
</dbReference>
<keyword evidence="9" id="KW-0238">DNA-binding</keyword>
<dbReference type="InterPro" id="IPR042115">
    <property type="entry name" value="PriA_3primeBD_sf"/>
</dbReference>
<keyword evidence="5" id="KW-0378">Hydrolase</keyword>
<evidence type="ECO:0000256" key="6">
    <source>
        <dbReference type="ARBA" id="ARBA00022806"/>
    </source>
</evidence>
<dbReference type="NCBIfam" id="TIGR00595">
    <property type="entry name" value="priA"/>
    <property type="match status" value="1"/>
</dbReference>
<keyword evidence="7" id="KW-0862">Zinc</keyword>
<dbReference type="Gene3D" id="3.40.1440.60">
    <property type="entry name" value="PriA, 3(prime) DNA-binding domain"/>
    <property type="match status" value="1"/>
</dbReference>
<evidence type="ECO:0000256" key="2">
    <source>
        <dbReference type="ARBA" id="ARBA00022705"/>
    </source>
</evidence>
<dbReference type="PANTHER" id="PTHR30580">
    <property type="entry name" value="PRIMOSOMAL PROTEIN N"/>
    <property type="match status" value="1"/>
</dbReference>
<dbReference type="FunFam" id="3.40.50.300:FF:000489">
    <property type="entry name" value="Primosome assembly protein PriA"/>
    <property type="match status" value="1"/>
</dbReference>
<dbReference type="Pfam" id="PF00270">
    <property type="entry name" value="DEAD"/>
    <property type="match status" value="1"/>
</dbReference>
<dbReference type="Pfam" id="PF17764">
    <property type="entry name" value="PriA_3primeBD"/>
    <property type="match status" value="1"/>
</dbReference>
<keyword evidence="1" id="KW-0639">Primosome</keyword>
<keyword evidence="6" id="KW-0347">Helicase</keyword>
<dbReference type="SUPFAM" id="SSF52540">
    <property type="entry name" value="P-loop containing nucleoside triphosphate hydrolases"/>
    <property type="match status" value="1"/>
</dbReference>
<evidence type="ECO:0000256" key="3">
    <source>
        <dbReference type="ARBA" id="ARBA00022723"/>
    </source>
</evidence>
<dbReference type="InterPro" id="IPR014001">
    <property type="entry name" value="Helicase_ATP-bd"/>
</dbReference>
<gene>
    <name evidence="14" type="ORF">METZ01_LOCUS322760</name>
</gene>
<keyword evidence="4" id="KW-0547">Nucleotide-binding</keyword>
<keyword evidence="3" id="KW-0479">Metal-binding</keyword>
<evidence type="ECO:0000259" key="13">
    <source>
        <dbReference type="PROSITE" id="PS51192"/>
    </source>
</evidence>
<evidence type="ECO:0000256" key="8">
    <source>
        <dbReference type="ARBA" id="ARBA00022840"/>
    </source>
</evidence>
<organism evidence="14">
    <name type="scientific">marine metagenome</name>
    <dbReference type="NCBI Taxonomy" id="408172"/>
    <lineage>
        <taxon>unclassified sequences</taxon>
        <taxon>metagenomes</taxon>
        <taxon>ecological metagenomes</taxon>
    </lineage>
</organism>
<sequence length="357" mass="40661">RYKNVIKVLDKTPLISKELLKLADWSSRYYHHPLGEVISYFLTPILRKGKAAEFLKINFFKLSTQGDFLDIDKLSRAPNQKKALLFFRRENKELSQMYCKANGISSVTLANLCNKGLLKRYSKELVPERSKEKFLEGQNRVLTKEQKKALALIKAKPNKPFLLNGITGSGKTEIYLRAIKEVTDKGKQALVLIPEIGLAPQTEERFRRYFGDRVASFHSAKNERERLDVWLSASKGYLDVVIGTRSSIFLPMPNLGLIVIDEEHDQSFKQSERFKYSARDVALYRAKLKGIQVILASATPSIETLNNALTKKYSHLKLTKRATGAKLPEFISVDLRGKVLKEGLSEELLDSIEVELR</sequence>
<dbReference type="SMART" id="SM00487">
    <property type="entry name" value="DEXDc"/>
    <property type="match status" value="1"/>
</dbReference>
<dbReference type="GO" id="GO:0043138">
    <property type="term" value="F:3'-5' DNA helicase activity"/>
    <property type="evidence" value="ECO:0007669"/>
    <property type="project" value="UniProtKB-EC"/>
</dbReference>
<feature type="domain" description="Helicase ATP-binding" evidence="13">
    <location>
        <begin position="152"/>
        <end position="318"/>
    </location>
</feature>
<keyword evidence="2" id="KW-0235">DNA replication</keyword>
<dbReference type="GO" id="GO:0046872">
    <property type="term" value="F:metal ion binding"/>
    <property type="evidence" value="ECO:0007669"/>
    <property type="project" value="UniProtKB-KW"/>
</dbReference>
<evidence type="ECO:0000256" key="7">
    <source>
        <dbReference type="ARBA" id="ARBA00022833"/>
    </source>
</evidence>
<dbReference type="AlphaFoldDB" id="A0A382P9F8"/>
<dbReference type="InterPro" id="IPR041222">
    <property type="entry name" value="PriA_3primeBD"/>
</dbReference>
<reference evidence="14" key="1">
    <citation type="submission" date="2018-05" db="EMBL/GenBank/DDBJ databases">
        <authorList>
            <person name="Lanie J.A."/>
            <person name="Ng W.-L."/>
            <person name="Kazmierczak K.M."/>
            <person name="Andrzejewski T.M."/>
            <person name="Davidsen T.M."/>
            <person name="Wayne K.J."/>
            <person name="Tettelin H."/>
            <person name="Glass J.I."/>
            <person name="Rusch D."/>
            <person name="Podicherti R."/>
            <person name="Tsui H.-C.T."/>
            <person name="Winkler M.E."/>
        </authorList>
    </citation>
    <scope>NUCLEOTIDE SEQUENCE</scope>
</reference>
<evidence type="ECO:0000256" key="4">
    <source>
        <dbReference type="ARBA" id="ARBA00022741"/>
    </source>
</evidence>
<dbReference type="GO" id="GO:0005524">
    <property type="term" value="F:ATP binding"/>
    <property type="evidence" value="ECO:0007669"/>
    <property type="project" value="UniProtKB-KW"/>
</dbReference>
<protein>
    <recommendedName>
        <fullName evidence="11">DNA 3'-5' helicase</fullName>
        <ecNumber evidence="11">5.6.2.4</ecNumber>
    </recommendedName>
</protein>
<dbReference type="CDD" id="cd17929">
    <property type="entry name" value="DEXHc_priA"/>
    <property type="match status" value="1"/>
</dbReference>
<proteinExistence type="predicted"/>
<dbReference type="PROSITE" id="PS51192">
    <property type="entry name" value="HELICASE_ATP_BIND_1"/>
    <property type="match status" value="1"/>
</dbReference>
<dbReference type="GO" id="GO:0003677">
    <property type="term" value="F:DNA binding"/>
    <property type="evidence" value="ECO:0007669"/>
    <property type="project" value="UniProtKB-KW"/>
</dbReference>
<evidence type="ECO:0000256" key="11">
    <source>
        <dbReference type="ARBA" id="ARBA00034808"/>
    </source>
</evidence>
<dbReference type="GO" id="GO:0006302">
    <property type="term" value="P:double-strand break repair"/>
    <property type="evidence" value="ECO:0007669"/>
    <property type="project" value="InterPro"/>
</dbReference>
<keyword evidence="10" id="KW-0413">Isomerase</keyword>
<dbReference type="GO" id="GO:1990077">
    <property type="term" value="C:primosome complex"/>
    <property type="evidence" value="ECO:0007669"/>
    <property type="project" value="UniProtKB-KW"/>
</dbReference>
<evidence type="ECO:0000256" key="12">
    <source>
        <dbReference type="ARBA" id="ARBA00048988"/>
    </source>
</evidence>
<dbReference type="GO" id="GO:0006310">
    <property type="term" value="P:DNA recombination"/>
    <property type="evidence" value="ECO:0007669"/>
    <property type="project" value="InterPro"/>
</dbReference>
<dbReference type="EMBL" id="UINC01105742">
    <property type="protein sequence ID" value="SVC69906.1"/>
    <property type="molecule type" value="Genomic_DNA"/>
</dbReference>
<keyword evidence="8" id="KW-0067">ATP-binding</keyword>
<dbReference type="GO" id="GO:0006270">
    <property type="term" value="P:DNA replication initiation"/>
    <property type="evidence" value="ECO:0007669"/>
    <property type="project" value="TreeGrafter"/>
</dbReference>
<dbReference type="EC" id="5.6.2.4" evidence="11"/>
<dbReference type="Gene3D" id="3.40.50.300">
    <property type="entry name" value="P-loop containing nucleotide triphosphate hydrolases"/>
    <property type="match status" value="1"/>
</dbReference>